<dbReference type="InterPro" id="IPR049408">
    <property type="entry name" value="UVSSA_N_a-solenoid_rpt"/>
</dbReference>
<gene>
    <name evidence="13" type="ORF">TIFTF001_012101</name>
</gene>
<feature type="compositionally biased region" description="Polar residues" evidence="11">
    <location>
        <begin position="588"/>
        <end position="600"/>
    </location>
</feature>
<evidence type="ECO:0000256" key="3">
    <source>
        <dbReference type="ARBA" id="ARBA00022454"/>
    </source>
</evidence>
<evidence type="ECO:0000259" key="12">
    <source>
        <dbReference type="Pfam" id="PF09740"/>
    </source>
</evidence>
<evidence type="ECO:0000256" key="2">
    <source>
        <dbReference type="ARBA" id="ARBA00009240"/>
    </source>
</evidence>
<comment type="similarity">
    <text evidence="2">Belongs to the UVSSA family.</text>
</comment>
<dbReference type="Pfam" id="PF20867">
    <property type="entry name" value="UVSSA_N"/>
    <property type="match status" value="1"/>
</dbReference>
<reference evidence="13" key="1">
    <citation type="submission" date="2023-07" db="EMBL/GenBank/DDBJ databases">
        <title>draft genome sequence of fig (Ficus carica).</title>
        <authorList>
            <person name="Takahashi T."/>
            <person name="Nishimura K."/>
        </authorList>
    </citation>
    <scope>NUCLEOTIDE SEQUENCE</scope>
</reference>
<comment type="subcellular location">
    <subcellularLocation>
        <location evidence="1">Chromosome</location>
    </subcellularLocation>
</comment>
<keyword evidence="14" id="KW-1185">Reference proteome</keyword>
<evidence type="ECO:0000256" key="8">
    <source>
        <dbReference type="ARBA" id="ARBA00023054"/>
    </source>
</evidence>
<feature type="region of interest" description="Disordered" evidence="11">
    <location>
        <begin position="492"/>
        <end position="561"/>
    </location>
</feature>
<evidence type="ECO:0000256" key="1">
    <source>
        <dbReference type="ARBA" id="ARBA00004286"/>
    </source>
</evidence>
<organism evidence="13 14">
    <name type="scientific">Ficus carica</name>
    <name type="common">Common fig</name>
    <dbReference type="NCBI Taxonomy" id="3494"/>
    <lineage>
        <taxon>Eukaryota</taxon>
        <taxon>Viridiplantae</taxon>
        <taxon>Streptophyta</taxon>
        <taxon>Embryophyta</taxon>
        <taxon>Tracheophyta</taxon>
        <taxon>Spermatophyta</taxon>
        <taxon>Magnoliopsida</taxon>
        <taxon>eudicotyledons</taxon>
        <taxon>Gunneridae</taxon>
        <taxon>Pentapetalae</taxon>
        <taxon>rosids</taxon>
        <taxon>fabids</taxon>
        <taxon>Rosales</taxon>
        <taxon>Moraceae</taxon>
        <taxon>Ficeae</taxon>
        <taxon>Ficus</taxon>
    </lineage>
</organism>
<dbReference type="Proteomes" id="UP001187192">
    <property type="component" value="Unassembled WGS sequence"/>
</dbReference>
<keyword evidence="4" id="KW-0479">Metal-binding</keyword>
<comment type="caution">
    <text evidence="13">The sequence shown here is derived from an EMBL/GenBank/DDBJ whole genome shotgun (WGS) entry which is preliminary data.</text>
</comment>
<keyword evidence="5" id="KW-0227">DNA damage</keyword>
<feature type="compositionally biased region" description="Basic and acidic residues" evidence="11">
    <location>
        <begin position="522"/>
        <end position="551"/>
    </location>
</feature>
<feature type="compositionally biased region" description="Basic and acidic residues" evidence="11">
    <location>
        <begin position="349"/>
        <end position="360"/>
    </location>
</feature>
<feature type="region of interest" description="Disordered" evidence="11">
    <location>
        <begin position="325"/>
        <end position="386"/>
    </location>
</feature>
<dbReference type="InterPro" id="IPR049431">
    <property type="entry name" value="UVSSA_C"/>
</dbReference>
<feature type="coiled-coil region" evidence="10">
    <location>
        <begin position="146"/>
        <end position="188"/>
    </location>
</feature>
<feature type="compositionally biased region" description="Acidic residues" evidence="11">
    <location>
        <begin position="328"/>
        <end position="337"/>
    </location>
</feature>
<evidence type="ECO:0000256" key="4">
    <source>
        <dbReference type="ARBA" id="ARBA00022723"/>
    </source>
</evidence>
<dbReference type="InterPro" id="IPR008942">
    <property type="entry name" value="ENTH_VHS"/>
</dbReference>
<protein>
    <recommendedName>
        <fullName evidence="12">UV-stimulated scaffold protein A C-terminal domain-containing protein</fullName>
    </recommendedName>
</protein>
<dbReference type="SUPFAM" id="SSF48464">
    <property type="entry name" value="ENTH/VHS domain"/>
    <property type="match status" value="1"/>
</dbReference>
<dbReference type="PANTHER" id="PTHR28670">
    <property type="entry name" value="UV-STIMULATED SCAFFOLD PROTEIN A"/>
    <property type="match status" value="1"/>
</dbReference>
<keyword evidence="3" id="KW-0158">Chromosome</keyword>
<evidence type="ECO:0000256" key="11">
    <source>
        <dbReference type="SAM" id="MobiDB-lite"/>
    </source>
</evidence>
<evidence type="ECO:0000256" key="5">
    <source>
        <dbReference type="ARBA" id="ARBA00022763"/>
    </source>
</evidence>
<dbReference type="InterPro" id="IPR018610">
    <property type="entry name" value="UVSSA"/>
</dbReference>
<evidence type="ECO:0000256" key="6">
    <source>
        <dbReference type="ARBA" id="ARBA00022771"/>
    </source>
</evidence>
<evidence type="ECO:0000256" key="9">
    <source>
        <dbReference type="ARBA" id="ARBA00023204"/>
    </source>
</evidence>
<dbReference type="AlphaFoldDB" id="A0AA87ZZI0"/>
<accession>A0AA87ZZI0</accession>
<dbReference type="PANTHER" id="PTHR28670:SF1">
    <property type="entry name" value="UV-STIMULATED SCAFFOLD PROTEIN A"/>
    <property type="match status" value="1"/>
</dbReference>
<evidence type="ECO:0000313" key="14">
    <source>
        <dbReference type="Proteomes" id="UP001187192"/>
    </source>
</evidence>
<evidence type="ECO:0000256" key="7">
    <source>
        <dbReference type="ARBA" id="ARBA00022833"/>
    </source>
</evidence>
<dbReference type="Pfam" id="PF09740">
    <property type="entry name" value="DUF2043"/>
    <property type="match status" value="1"/>
</dbReference>
<dbReference type="GO" id="GO:0005694">
    <property type="term" value="C:chromosome"/>
    <property type="evidence" value="ECO:0007669"/>
    <property type="project" value="UniProtKB-SubCell"/>
</dbReference>
<dbReference type="GO" id="GO:0009411">
    <property type="term" value="P:response to UV"/>
    <property type="evidence" value="ECO:0007669"/>
    <property type="project" value="InterPro"/>
</dbReference>
<proteinExistence type="inferred from homology"/>
<dbReference type="GO" id="GO:0008270">
    <property type="term" value="F:zinc ion binding"/>
    <property type="evidence" value="ECO:0007669"/>
    <property type="project" value="UniProtKB-KW"/>
</dbReference>
<keyword evidence="7" id="KW-0862">Zinc</keyword>
<keyword evidence="6" id="KW-0863">Zinc-finger</keyword>
<name>A0AA87ZZI0_FICCA</name>
<evidence type="ECO:0000256" key="10">
    <source>
        <dbReference type="SAM" id="Coils"/>
    </source>
</evidence>
<feature type="region of interest" description="Disordered" evidence="11">
    <location>
        <begin position="580"/>
        <end position="605"/>
    </location>
</feature>
<keyword evidence="8 10" id="KW-0175">Coiled coil</keyword>
<keyword evidence="9" id="KW-0234">DNA repair</keyword>
<dbReference type="EMBL" id="BTGU01000015">
    <property type="protein sequence ID" value="GMN42904.1"/>
    <property type="molecule type" value="Genomic_DNA"/>
</dbReference>
<feature type="compositionally biased region" description="Basic and acidic residues" evidence="11">
    <location>
        <begin position="498"/>
        <end position="514"/>
    </location>
</feature>
<dbReference type="GO" id="GO:0000993">
    <property type="term" value="F:RNA polymerase II complex binding"/>
    <property type="evidence" value="ECO:0007669"/>
    <property type="project" value="TreeGrafter"/>
</dbReference>
<feature type="domain" description="UV-stimulated scaffold protein A C-terminal" evidence="12">
    <location>
        <begin position="405"/>
        <end position="506"/>
    </location>
</feature>
<evidence type="ECO:0000313" key="13">
    <source>
        <dbReference type="EMBL" id="GMN42904.1"/>
    </source>
</evidence>
<sequence>MEDEREGRRAKVRVLIEKAIDSTQPEVDPRLLKAIKSVVRYSDSELRLAAHTLMDLMKRDHSQVRYLSLLIIDQLFTRSKLFRSLIVENMDKLLSLSVGFRTNQPLPAPPAVAIRLRSTAIEFLEKWNDSFGLHYRQLRLGFEYLKNTLRLQFPNLQANAARLQQERRERERRSKEILLNKYETLKENFPFMKDEIQSTINEIGECLDIVESGREQVVLDFMDEEDFEEFRSTEMRQIRLSTLKEGEKVRENSDNKVVFDALRELYKLVMTKHMVSVQDSIDVLVKVELPDYKFRDSVLKELIDLTNRLRSVKRKCEEAGFALRNTGNEDEEEEDIWEEPKIGSTESRSSGRCEGNEDRATTSTSNKVKKSDPASSSKGPGDKKMLGCKVGRTKLNSLKSNLLAEAPVVNWGAHLDNWGLKRDVLANQRGLELESHWGRVDYDAVIPADKIAELTVQATVYREDSSDIQPCCAPLRKGGLCQRRDLKVCPFHGPIIPRDNEGKPIDQDPSKDETNSDSGTDLAEKLARQAVKNVRERDKEATRKKLSDKKELRHAKRTKIREHNEAVLKDAAMASTSRSAAIGEDIETTNTRNKKQSLSSMLRKKVTAKDRISRRLLNTRTSEATVFQLTIGEDANYREAFPNQW</sequence>
<dbReference type="GO" id="GO:0006283">
    <property type="term" value="P:transcription-coupled nucleotide-excision repair"/>
    <property type="evidence" value="ECO:0007669"/>
    <property type="project" value="TreeGrafter"/>
</dbReference>